<dbReference type="Pfam" id="PF01568">
    <property type="entry name" value="Molydop_binding"/>
    <property type="match status" value="1"/>
</dbReference>
<name>A0A2P8R3T1_9BACT</name>
<dbReference type="Pfam" id="PF00384">
    <property type="entry name" value="Molybdopterin"/>
    <property type="match status" value="1"/>
</dbReference>
<dbReference type="GO" id="GO:0009055">
    <property type="term" value="F:electron transfer activity"/>
    <property type="evidence" value="ECO:0007669"/>
    <property type="project" value="TreeGrafter"/>
</dbReference>
<dbReference type="AlphaFoldDB" id="A0A2P8R3T1"/>
<reference evidence="11" key="1">
    <citation type="submission" date="2017-10" db="EMBL/GenBank/DDBJ databases">
        <title>Campylobacter species from seals.</title>
        <authorList>
            <person name="Gilbert M.J."/>
            <person name="Zomer A.L."/>
            <person name="Timmerman A.J."/>
            <person name="Duim B."/>
            <person name="Wagenaar J.A."/>
        </authorList>
    </citation>
    <scope>NUCLEOTIDE SEQUENCE [LARGE SCALE GENOMIC DNA]</scope>
    <source>
        <strain evidence="11">17S00004-5</strain>
    </source>
</reference>
<dbReference type="Gene3D" id="3.40.228.10">
    <property type="entry name" value="Dimethylsulfoxide Reductase, domain 2"/>
    <property type="match status" value="1"/>
</dbReference>
<comment type="similarity">
    <text evidence="2">Belongs to the prokaryotic molybdopterin-containing oxidoreductase family.</text>
</comment>
<evidence type="ECO:0000259" key="8">
    <source>
        <dbReference type="Pfam" id="PF01568"/>
    </source>
</evidence>
<gene>
    <name evidence="10" type="ORF">CQ405_00965</name>
</gene>
<comment type="caution">
    <text evidence="10">The sequence shown here is derived from an EMBL/GenBank/DDBJ whole genome shotgun (WGS) entry which is preliminary data.</text>
</comment>
<keyword evidence="4" id="KW-0479">Metal-binding</keyword>
<evidence type="ECO:0000259" key="7">
    <source>
        <dbReference type="Pfam" id="PF00384"/>
    </source>
</evidence>
<organism evidence="10 11">
    <name type="scientific">Campylobacter blaseri</name>
    <dbReference type="NCBI Taxonomy" id="2042961"/>
    <lineage>
        <taxon>Bacteria</taxon>
        <taxon>Pseudomonadati</taxon>
        <taxon>Campylobacterota</taxon>
        <taxon>Epsilonproteobacteria</taxon>
        <taxon>Campylobacterales</taxon>
        <taxon>Campylobacteraceae</taxon>
        <taxon>Campylobacter</taxon>
    </lineage>
</organism>
<dbReference type="RefSeq" id="WP_106869650.1">
    <property type="nucleotide sequence ID" value="NZ_CP053841.1"/>
</dbReference>
<dbReference type="SUPFAM" id="SSF53706">
    <property type="entry name" value="Formate dehydrogenase/DMSO reductase, domains 1-3"/>
    <property type="match status" value="1"/>
</dbReference>
<feature type="domain" description="Molybdopterin oxidoreductase" evidence="7">
    <location>
        <begin position="81"/>
        <end position="553"/>
    </location>
</feature>
<dbReference type="InterPro" id="IPR006656">
    <property type="entry name" value="Mopterin_OxRdtase"/>
</dbReference>
<dbReference type="PANTHER" id="PTHR43742:SF10">
    <property type="entry name" value="TRIMETHYLAMINE-N-OXIDE REDUCTASE 2"/>
    <property type="match status" value="1"/>
</dbReference>
<dbReference type="Gene3D" id="3.40.50.740">
    <property type="match status" value="1"/>
</dbReference>
<keyword evidence="5" id="KW-0574">Periplasm</keyword>
<dbReference type="GO" id="GO:0016491">
    <property type="term" value="F:oxidoreductase activity"/>
    <property type="evidence" value="ECO:0007669"/>
    <property type="project" value="UniProtKB-KW"/>
</dbReference>
<dbReference type="SUPFAM" id="SSF50692">
    <property type="entry name" value="ADC-like"/>
    <property type="match status" value="1"/>
</dbReference>
<keyword evidence="6" id="KW-0560">Oxidoreductase</keyword>
<dbReference type="GO" id="GO:0030288">
    <property type="term" value="C:outer membrane-bounded periplasmic space"/>
    <property type="evidence" value="ECO:0007669"/>
    <property type="project" value="TreeGrafter"/>
</dbReference>
<sequence length="818" mass="92915">MKRRDFLKLSALAGVGLQANKIEGIKQTIFDQKKVFCANRFGPYYNKVVSGQIVGVEPFFADKFPTTLNNAVPDKIQNESRVLYPCVRKSYLKNKGPKNPELRGEEEFVRVDWDTALDLAAKALKDNFDKYGAQSIYGECYWWGGIGKVSWGRATARRMLTILGGFVSEDGNYSYGAGHVLMPHIIGTIEPNEAPTRWEAIVKSAKTIVFWGTDPLVTNEIGIGSPTHDGYKYYTKLKKMNENGEKKIYAVDTYRNNTIRYLNSDFIGVIPGTDTAMMIGMCHYLYENKLYDEDFIKKCTVGFNKFKEYLLGEKDNIVKNLEWASKICGVDVKKLEELCISLAKNESIIMSGFAIQRQDHGEQSYWALITLASMLGHIGKEGCGFMTCDQGHKTSDGTFISPVLKGLSSIPSDEYTDENSPWVKNKNYVIPNSRMTDALLNPGSKMLRNGQEFILPHMRVAFSACGSIFTRHQEINKTIEAWKKLDTVITAEPYWTSGAKLSDIVFPVAIEGERDDIDQSNGTGEYIFAIKKAVEPMGESRSDFEICREICKRWGMEEVFTEGKTEMEWIKEIFKDAMEQAKYLGYKDMPTFEEFWENGYIKFDKPEEEKKYFTRFSNFRKNPRKHRLGTPSGRIEIYSPVIAKMGYDDCYGHPTWFEPIEWLGNKEMTKKYPLALNTPHPRLRLHSQLNNSLVRNYAEVNGREPIIISESAAKKRNIKTGDIVRVFNDRGEILCGAMVSDITQDDVVIVCEGAWYDPEIWGKKSLCQHGCVNVLTKDKGTSKLAQSNIAHTNLVEVEKYKGVIRAIKAFSKPKILNA</sequence>
<evidence type="ECO:0000259" key="9">
    <source>
        <dbReference type="Pfam" id="PF18364"/>
    </source>
</evidence>
<evidence type="ECO:0000313" key="11">
    <source>
        <dbReference type="Proteomes" id="UP000240535"/>
    </source>
</evidence>
<dbReference type="InterPro" id="IPR006655">
    <property type="entry name" value="Mopterin_OxRdtase_prok_CS"/>
</dbReference>
<protein>
    <submittedName>
        <fullName evidence="10">Trimethylamine-N-oxide reductase</fullName>
    </submittedName>
</protein>
<keyword evidence="11" id="KW-1185">Reference proteome</keyword>
<dbReference type="PANTHER" id="PTHR43742">
    <property type="entry name" value="TRIMETHYLAMINE-N-OXIDE REDUCTASE"/>
    <property type="match status" value="1"/>
</dbReference>
<dbReference type="InterPro" id="IPR050612">
    <property type="entry name" value="Prok_Mopterin_Oxidored"/>
</dbReference>
<dbReference type="InterPro" id="IPR041460">
    <property type="entry name" value="Molybdopterin_N"/>
</dbReference>
<dbReference type="GO" id="GO:0009061">
    <property type="term" value="P:anaerobic respiration"/>
    <property type="evidence" value="ECO:0007669"/>
    <property type="project" value="TreeGrafter"/>
</dbReference>
<dbReference type="GO" id="GO:0043546">
    <property type="term" value="F:molybdopterin cofactor binding"/>
    <property type="evidence" value="ECO:0007669"/>
    <property type="project" value="InterPro"/>
</dbReference>
<keyword evidence="3" id="KW-0500">Molybdenum</keyword>
<dbReference type="Pfam" id="PF18364">
    <property type="entry name" value="Molybdopterin_N"/>
    <property type="match status" value="1"/>
</dbReference>
<comment type="cofactor">
    <cofactor evidence="1">
        <name>Mo-bis(molybdopterin guanine dinucleotide)</name>
        <dbReference type="ChEBI" id="CHEBI:60539"/>
    </cofactor>
</comment>
<accession>A0A2P8R3T1</accession>
<evidence type="ECO:0000256" key="6">
    <source>
        <dbReference type="ARBA" id="ARBA00023002"/>
    </source>
</evidence>
<dbReference type="GO" id="GO:0030151">
    <property type="term" value="F:molybdenum ion binding"/>
    <property type="evidence" value="ECO:0007669"/>
    <property type="project" value="TreeGrafter"/>
</dbReference>
<dbReference type="Gene3D" id="3.90.55.10">
    <property type="entry name" value="Dimethylsulfoxide Reductase, domain 3"/>
    <property type="match status" value="1"/>
</dbReference>
<proteinExistence type="inferred from homology"/>
<dbReference type="PROSITE" id="PS00932">
    <property type="entry name" value="MOLYBDOPTERIN_PROK_3"/>
    <property type="match status" value="1"/>
</dbReference>
<evidence type="ECO:0000256" key="3">
    <source>
        <dbReference type="ARBA" id="ARBA00022505"/>
    </source>
</evidence>
<dbReference type="Gene3D" id="2.40.40.20">
    <property type="match status" value="1"/>
</dbReference>
<feature type="domain" description="Molybdopterin dinucleotide-binding" evidence="8">
    <location>
        <begin position="674"/>
        <end position="792"/>
    </location>
</feature>
<feature type="domain" description="Molybdopterin oxidoreductase N-terminal" evidence="9">
    <location>
        <begin position="39"/>
        <end position="74"/>
    </location>
</feature>
<evidence type="ECO:0000256" key="5">
    <source>
        <dbReference type="ARBA" id="ARBA00022764"/>
    </source>
</evidence>
<dbReference type="InterPro" id="IPR006657">
    <property type="entry name" value="MoPterin_dinucl-bd_dom"/>
</dbReference>
<dbReference type="OrthoDB" id="9759518at2"/>
<dbReference type="EMBL" id="PDHH01000001">
    <property type="protein sequence ID" value="PSM53148.1"/>
    <property type="molecule type" value="Genomic_DNA"/>
</dbReference>
<evidence type="ECO:0000256" key="2">
    <source>
        <dbReference type="ARBA" id="ARBA00010312"/>
    </source>
</evidence>
<evidence type="ECO:0000256" key="4">
    <source>
        <dbReference type="ARBA" id="ARBA00022723"/>
    </source>
</evidence>
<evidence type="ECO:0000313" key="10">
    <source>
        <dbReference type="EMBL" id="PSM53148.1"/>
    </source>
</evidence>
<evidence type="ECO:0000256" key="1">
    <source>
        <dbReference type="ARBA" id="ARBA00001942"/>
    </source>
</evidence>
<dbReference type="Proteomes" id="UP000240535">
    <property type="component" value="Unassembled WGS sequence"/>
</dbReference>
<dbReference type="InterPro" id="IPR009010">
    <property type="entry name" value="Asp_de-COase-like_dom_sf"/>
</dbReference>